<keyword evidence="4" id="KW-1185">Reference proteome</keyword>
<feature type="domain" description="Cilia- and flagella-associated protein 69 ARM repeats" evidence="2">
    <location>
        <begin position="41"/>
        <end position="168"/>
    </location>
</feature>
<dbReference type="SUPFAM" id="SSF48371">
    <property type="entry name" value="ARM repeat"/>
    <property type="match status" value="1"/>
</dbReference>
<dbReference type="InterPro" id="IPR016024">
    <property type="entry name" value="ARM-type_fold"/>
</dbReference>
<dbReference type="PANTHER" id="PTHR14716">
    <property type="entry name" value="CILIA- AND FLAGELLA-ASSOCIATED PROTEIN 69"/>
    <property type="match status" value="1"/>
</dbReference>
<comment type="caution">
    <text evidence="3">The sequence shown here is derived from an EMBL/GenBank/DDBJ whole genome shotgun (WGS) entry which is preliminary data.</text>
</comment>
<dbReference type="Proteomes" id="UP001146120">
    <property type="component" value="Unassembled WGS sequence"/>
</dbReference>
<proteinExistence type="predicted"/>
<feature type="region of interest" description="Disordered" evidence="1">
    <location>
        <begin position="417"/>
        <end position="438"/>
    </location>
</feature>
<dbReference type="InterPro" id="IPR048732">
    <property type="entry name" value="CFA69"/>
</dbReference>
<evidence type="ECO:0000313" key="4">
    <source>
        <dbReference type="Proteomes" id="UP001146120"/>
    </source>
</evidence>
<evidence type="ECO:0000313" key="3">
    <source>
        <dbReference type="EMBL" id="DAZ99223.1"/>
    </source>
</evidence>
<dbReference type="Pfam" id="PF21049">
    <property type="entry name" value="CFA69_ARM_rpt"/>
    <property type="match status" value="3"/>
</dbReference>
<dbReference type="InterPro" id="IPR048733">
    <property type="entry name" value="CFA69_ARM_dom"/>
</dbReference>
<dbReference type="Gene3D" id="1.25.10.10">
    <property type="entry name" value="Leucine-rich Repeat Variant"/>
    <property type="match status" value="2"/>
</dbReference>
<evidence type="ECO:0000259" key="2">
    <source>
        <dbReference type="Pfam" id="PF21049"/>
    </source>
</evidence>
<dbReference type="EMBL" id="DAKRPA010000087">
    <property type="protein sequence ID" value="DAZ99223.1"/>
    <property type="molecule type" value="Genomic_DNA"/>
</dbReference>
<organism evidence="3 4">
    <name type="scientific">Lagenidium giganteum</name>
    <dbReference type="NCBI Taxonomy" id="4803"/>
    <lineage>
        <taxon>Eukaryota</taxon>
        <taxon>Sar</taxon>
        <taxon>Stramenopiles</taxon>
        <taxon>Oomycota</taxon>
        <taxon>Peronosporomycetes</taxon>
        <taxon>Pythiales</taxon>
        <taxon>Pythiaceae</taxon>
    </lineage>
</organism>
<sequence>MSVSSGTSGEKRPGRRISEQRLSIDGSVMLEEPPQSSLEAFTKLFKAVSDPQTIELHQRHLALVKNVLYQNEHGWRLTELPMVNDFLVLLRAKIRAGHVQFGEYLLAAVNLCAQPFVRLKTNEDIANPELLRGLIPTLGELLSCERLDVQVAATEALRHFAMGTCLARAVSSTGKPRNSASNYHPVVDTADDLRLPPRVFSQNMMEESGVVEAIANVFHELFPDESGFDGDEQLQSQQTQTSEGSTSCSSEERLTAMVFPLVDLVYEISGHQRCAEALVVSGTLHNIVFILANVVNAQDELLPLCLLILWNVLELCEEKMKSLLRCSSRRELLVHFRLRNATFFLGNEYAIRTLMRTLELLLVHGYRKQDREMRNEVIMILLLLAKRRRSLDLFYSTGLTACLLTYATAAELPRAGASPADHGHAKPGTPATSGVDTGRHTIPSVVTSTGANITANFQHFATNCDEDLEFKQLLWYLISTICVDHHGNTSELMQFRFLDALLDYATGCSNRRNNNQPASTMYSPPQLAVLQIAALSVLNNVTPNVLEHFYEINGHTTLLTFLESFTSSATAANPDDVLAATWLLILQVTQPVALYQDEMGAFGSVEAAIANFALPPSRHTFATRRNAILACTNMCRLHEANKKRFFRAKGVQHVVRHLDYDLSHAVLEDNIIIGTLEAVRSCIIGHAPSELAFIHADGVQKLLDILEKCPKLLQNQVLSALAEICVNPAAIPSYAAWRSDRHSVSKATANHVLLRIYADEEARDIGASSPDNKGFERHEEPLVAASNMRNSAFRSISDCRSPFIVFNNEPTNTPVGALEDARQSDATTARPSSPAFARLKEALKAGQGFSFSSNPATSARTRSLMDVETHPLMNLKAKIHAVLANVSFAGDIDKLSPQDQLMLEIAKEYPTFQVGEMWQNVHVALHAEGVRPIYPDALYVRRHIEHAYNMSVCTKFAQKEILLRNETTLSDQEAALYHGIMRQNAQEEQAEAFHRANFCQNSTMKLHLDAKRTRLEFMKRQDPTAYALYEAEKRNRIDDPPPDYDEELCPIEQKEHELRGRLSTISLPRESMNK</sequence>
<dbReference type="InterPro" id="IPR011989">
    <property type="entry name" value="ARM-like"/>
</dbReference>
<name>A0AAV2Z0U6_9STRA</name>
<feature type="domain" description="Cilia- and flagella-associated protein 69 ARM repeats" evidence="2">
    <location>
        <begin position="462"/>
        <end position="565"/>
    </location>
</feature>
<dbReference type="AlphaFoldDB" id="A0AAV2Z0U6"/>
<dbReference type="PANTHER" id="PTHR14716:SF0">
    <property type="entry name" value="CILIA- AND FLAGELLA-ASSOCIATED PROTEIN 69"/>
    <property type="match status" value="1"/>
</dbReference>
<evidence type="ECO:0000256" key="1">
    <source>
        <dbReference type="SAM" id="MobiDB-lite"/>
    </source>
</evidence>
<reference evidence="3" key="1">
    <citation type="submission" date="2022-11" db="EMBL/GenBank/DDBJ databases">
        <authorList>
            <person name="Morgan W.R."/>
            <person name="Tartar A."/>
        </authorList>
    </citation>
    <scope>NUCLEOTIDE SEQUENCE</scope>
    <source>
        <strain evidence="3">ARSEF 373</strain>
    </source>
</reference>
<reference evidence="3" key="2">
    <citation type="journal article" date="2023" name="Microbiol Resour">
        <title>Decontamination and Annotation of the Draft Genome Sequence of the Oomycete Lagenidium giganteum ARSEF 373.</title>
        <authorList>
            <person name="Morgan W.R."/>
            <person name="Tartar A."/>
        </authorList>
    </citation>
    <scope>NUCLEOTIDE SEQUENCE</scope>
    <source>
        <strain evidence="3">ARSEF 373</strain>
    </source>
</reference>
<gene>
    <name evidence="3" type="ORF">N0F65_008090</name>
</gene>
<accession>A0AAV2Z0U6</accession>
<protein>
    <recommendedName>
        <fullName evidence="2">Cilia- and flagella-associated protein 69 ARM repeats domain-containing protein</fullName>
    </recommendedName>
</protein>
<feature type="domain" description="Cilia- and flagella-associated protein 69 ARM repeats" evidence="2">
    <location>
        <begin position="629"/>
        <end position="805"/>
    </location>
</feature>